<dbReference type="Pfam" id="PF01118">
    <property type="entry name" value="Semialdhyde_dh"/>
    <property type="match status" value="1"/>
</dbReference>
<dbReference type="GO" id="GO:0004073">
    <property type="term" value="F:aspartate-semialdehyde dehydrogenase activity"/>
    <property type="evidence" value="ECO:0007669"/>
    <property type="project" value="UniProtKB-UniRule"/>
</dbReference>
<dbReference type="NCBIfam" id="NF005144">
    <property type="entry name" value="PRK06598.1"/>
    <property type="match status" value="1"/>
</dbReference>
<feature type="active site" description="Proton acceptor" evidence="16 17">
    <location>
        <position position="275"/>
    </location>
</feature>
<evidence type="ECO:0000256" key="12">
    <source>
        <dbReference type="ARBA" id="ARBA00023002"/>
    </source>
</evidence>
<evidence type="ECO:0000259" key="18">
    <source>
        <dbReference type="SMART" id="SM00859"/>
    </source>
</evidence>
<feature type="active site" description="Acyl-thioester intermediate" evidence="16 17">
    <location>
        <position position="134"/>
    </location>
</feature>
<reference evidence="19 20" key="1">
    <citation type="submission" date="2018-05" db="EMBL/GenBank/DDBJ databases">
        <title>Leucothrix arctica sp. nov., isolated from Arctic seawater.</title>
        <authorList>
            <person name="Choi A."/>
            <person name="Baek K."/>
        </authorList>
    </citation>
    <scope>NUCLEOTIDE SEQUENCE [LARGE SCALE GENOMIC DNA]</scope>
    <source>
        <strain evidence="19 20">IMCC9719</strain>
    </source>
</reference>
<comment type="catalytic activity">
    <reaction evidence="15 16">
        <text>L-aspartate 4-semialdehyde + phosphate + NADP(+) = 4-phospho-L-aspartate + NADPH + H(+)</text>
        <dbReference type="Rhea" id="RHEA:24284"/>
        <dbReference type="ChEBI" id="CHEBI:15378"/>
        <dbReference type="ChEBI" id="CHEBI:43474"/>
        <dbReference type="ChEBI" id="CHEBI:57535"/>
        <dbReference type="ChEBI" id="CHEBI:57783"/>
        <dbReference type="ChEBI" id="CHEBI:58349"/>
        <dbReference type="ChEBI" id="CHEBI:537519"/>
        <dbReference type="EC" id="1.2.1.11"/>
    </reaction>
</comment>
<dbReference type="Gene3D" id="3.30.360.10">
    <property type="entry name" value="Dihydrodipicolinate Reductase, domain 2"/>
    <property type="match status" value="1"/>
</dbReference>
<feature type="domain" description="Semialdehyde dehydrogenase NAD-binding" evidence="18">
    <location>
        <begin position="3"/>
        <end position="121"/>
    </location>
</feature>
<comment type="caution">
    <text evidence="16">Lacks conserved residue(s) required for the propagation of feature annotation.</text>
</comment>
<gene>
    <name evidence="16 19" type="primary">asd</name>
    <name evidence="19" type="ORF">DKT75_01705</name>
</gene>
<dbReference type="Pfam" id="PF02774">
    <property type="entry name" value="Semialdhyde_dhC"/>
    <property type="match status" value="1"/>
</dbReference>
<dbReference type="SUPFAM" id="SSF55347">
    <property type="entry name" value="Glyceraldehyde-3-phosphate dehydrogenase-like, C-terminal domain"/>
    <property type="match status" value="1"/>
</dbReference>
<protein>
    <recommendedName>
        <fullName evidence="7 16">Aspartate-semialdehyde dehydrogenase</fullName>
        <shortName evidence="16">ASA dehydrogenase</shortName>
        <shortName evidence="16">ASADH</shortName>
        <ecNumber evidence="7 16">1.2.1.11</ecNumber>
    </recommendedName>
    <alternativeName>
        <fullName evidence="16">Aspartate-beta-semialdehyde dehydrogenase</fullName>
    </alternativeName>
</protein>
<dbReference type="PANTHER" id="PTHR46278:SF4">
    <property type="entry name" value="ASPARTATE-SEMIALDEHYDE DEHYDROGENASE"/>
    <property type="match status" value="1"/>
</dbReference>
<comment type="pathway">
    <text evidence="3 16">Amino-acid biosynthesis; L-lysine biosynthesis via DAP pathway; (S)-tetrahydrodipicolinate from L-aspartate: step 2/4.</text>
</comment>
<comment type="pathway">
    <text evidence="2 16">Amino-acid biosynthesis; L-methionine biosynthesis via de novo pathway; L-homoserine from L-aspartate: step 2/3.</text>
</comment>
<keyword evidence="9 16" id="KW-0791">Threonine biosynthesis</keyword>
<evidence type="ECO:0000256" key="9">
    <source>
        <dbReference type="ARBA" id="ARBA00022697"/>
    </source>
</evidence>
<dbReference type="InterPro" id="IPR000534">
    <property type="entry name" value="Semialdehyde_DH_NAD-bd"/>
</dbReference>
<dbReference type="PROSITE" id="PS01103">
    <property type="entry name" value="ASD"/>
    <property type="match status" value="1"/>
</dbReference>
<comment type="function">
    <text evidence="1 16">Catalyzes the NADPH-dependent formation of L-aspartate-semialdehyde (L-ASA) by the reductive dephosphorylation of L-aspartyl-4-phosphate.</text>
</comment>
<feature type="binding site" evidence="16">
    <location>
        <position position="240"/>
    </location>
    <ligand>
        <name>substrate</name>
    </ligand>
</feature>
<evidence type="ECO:0000256" key="6">
    <source>
        <dbReference type="ARBA" id="ARBA00011738"/>
    </source>
</evidence>
<keyword evidence="14 16" id="KW-0486">Methionine biosynthesis</keyword>
<evidence type="ECO:0000256" key="10">
    <source>
        <dbReference type="ARBA" id="ARBA00022857"/>
    </source>
</evidence>
<dbReference type="GO" id="GO:0009088">
    <property type="term" value="P:threonine biosynthetic process"/>
    <property type="evidence" value="ECO:0007669"/>
    <property type="project" value="UniProtKB-UniRule"/>
</dbReference>
<dbReference type="NCBIfam" id="TIGR01745">
    <property type="entry name" value="asd_gamma"/>
    <property type="match status" value="1"/>
</dbReference>
<dbReference type="CDD" id="cd23938">
    <property type="entry name" value="ASADH_C_bac_like"/>
    <property type="match status" value="1"/>
</dbReference>
<dbReference type="PANTHER" id="PTHR46278">
    <property type="entry name" value="DEHYDROGENASE, PUTATIVE-RELATED"/>
    <property type="match status" value="1"/>
</dbReference>
<comment type="caution">
    <text evidence="19">The sequence shown here is derived from an EMBL/GenBank/DDBJ whole genome shotgun (WGS) entry which is preliminary data.</text>
</comment>
<evidence type="ECO:0000313" key="19">
    <source>
        <dbReference type="EMBL" id="PWQ98904.1"/>
    </source>
</evidence>
<evidence type="ECO:0000256" key="8">
    <source>
        <dbReference type="ARBA" id="ARBA00022605"/>
    </source>
</evidence>
<dbReference type="SUPFAM" id="SSF51735">
    <property type="entry name" value="NAD(P)-binding Rossmann-fold domains"/>
    <property type="match status" value="1"/>
</dbReference>
<dbReference type="UniPathway" id="UPA00051">
    <property type="reaction ID" value="UER00464"/>
</dbReference>
<dbReference type="GO" id="GO:0051287">
    <property type="term" value="F:NAD binding"/>
    <property type="evidence" value="ECO:0007669"/>
    <property type="project" value="InterPro"/>
</dbReference>
<comment type="similarity">
    <text evidence="5 16">Belongs to the aspartate-semialdehyde dehydrogenase family.</text>
</comment>
<dbReference type="GO" id="GO:0050661">
    <property type="term" value="F:NADP binding"/>
    <property type="evidence" value="ECO:0007669"/>
    <property type="project" value="UniProtKB-UniRule"/>
</dbReference>
<feature type="binding site" evidence="16">
    <location>
        <position position="73"/>
    </location>
    <ligand>
        <name>NADP(+)</name>
        <dbReference type="ChEBI" id="CHEBI:58349"/>
    </ligand>
</feature>
<dbReference type="RefSeq" id="WP_109821710.1">
    <property type="nucleotide sequence ID" value="NZ_QGKL01000009.1"/>
</dbReference>
<keyword evidence="11 16" id="KW-0220">Diaminopimelate biosynthesis</keyword>
<dbReference type="OrthoDB" id="9022717at2"/>
<dbReference type="UniPathway" id="UPA00034">
    <property type="reaction ID" value="UER00016"/>
</dbReference>
<proteinExistence type="inferred from homology"/>
<evidence type="ECO:0000256" key="17">
    <source>
        <dbReference type="PIRSR" id="PIRSR000148-1"/>
    </source>
</evidence>
<dbReference type="GO" id="GO:0009089">
    <property type="term" value="P:lysine biosynthetic process via diaminopimelate"/>
    <property type="evidence" value="ECO:0007669"/>
    <property type="project" value="UniProtKB-UniRule"/>
</dbReference>
<sequence length="372" mass="40836">MRKVGFVGWRGMVGSVLMERMRSENDFSGFEPVFFTTSQAGKPGPDVGIGAQPLEDAMNIDKLAEMDIILSCQGGDYTTAVYEKLRSRWDGYWIDAASTLRMSEDSIIVLDPVNRDVIDAGLQNGVKNYIGGNCTVSLMMLALGGLFEKDMIEWITSMTYQAASGSGAKNMRELLTQMGELETEVSDLLADPYSAILDIDSKVTAKMNSDSLSKENWGVPLAGSLIPWIDKAVDDGQTKEEWKGFVETNKILGNTADSSIPVDGQCVRIGSMRCHSQAFTIKLKKDIPLAEIEAIIADHNEWVKVVPNNKEATLQDLTPMKTSGTLTIPVGRIRKLNMGPEYLTAFTVGDQLLWGAAEPVRRMLNITLKHLG</sequence>
<feature type="binding site" evidence="16">
    <location>
        <position position="243"/>
    </location>
    <ligand>
        <name>phosphate</name>
        <dbReference type="ChEBI" id="CHEBI:43474"/>
    </ligand>
</feature>
<dbReference type="HAMAP" id="MF_02121">
    <property type="entry name" value="ASADH"/>
    <property type="match status" value="1"/>
</dbReference>
<keyword evidence="8 16" id="KW-0028">Amino-acid biosynthesis</keyword>
<dbReference type="UniPathway" id="UPA00050">
    <property type="reaction ID" value="UER00463"/>
</dbReference>
<dbReference type="InterPro" id="IPR012280">
    <property type="entry name" value="Semialdhyde_DH_dimer_dom"/>
</dbReference>
<evidence type="ECO:0000256" key="15">
    <source>
        <dbReference type="ARBA" id="ARBA00047891"/>
    </source>
</evidence>
<dbReference type="InterPro" id="IPR011534">
    <property type="entry name" value="Asp_ADH_gamma-type"/>
</dbReference>
<feature type="binding site" evidence="16">
    <location>
        <position position="351"/>
    </location>
    <ligand>
        <name>NADP(+)</name>
        <dbReference type="ChEBI" id="CHEBI:58349"/>
    </ligand>
</feature>
<organism evidence="19 20">
    <name type="scientific">Leucothrix arctica</name>
    <dbReference type="NCBI Taxonomy" id="1481894"/>
    <lineage>
        <taxon>Bacteria</taxon>
        <taxon>Pseudomonadati</taxon>
        <taxon>Pseudomonadota</taxon>
        <taxon>Gammaproteobacteria</taxon>
        <taxon>Thiotrichales</taxon>
        <taxon>Thiotrichaceae</taxon>
        <taxon>Leucothrix</taxon>
    </lineage>
</organism>
<feature type="binding site" evidence="16">
    <location>
        <position position="268"/>
    </location>
    <ligand>
        <name>substrate</name>
    </ligand>
</feature>
<evidence type="ECO:0000256" key="13">
    <source>
        <dbReference type="ARBA" id="ARBA00023154"/>
    </source>
</evidence>
<dbReference type="GO" id="GO:0009097">
    <property type="term" value="P:isoleucine biosynthetic process"/>
    <property type="evidence" value="ECO:0007669"/>
    <property type="project" value="InterPro"/>
</dbReference>
<accession>A0A317CJZ1</accession>
<dbReference type="SMART" id="SM00859">
    <property type="entry name" value="Semialdhyde_dh"/>
    <property type="match status" value="1"/>
</dbReference>
<dbReference type="InterPro" id="IPR036291">
    <property type="entry name" value="NAD(P)-bd_dom_sf"/>
</dbReference>
<feature type="binding site" evidence="16">
    <location>
        <position position="161"/>
    </location>
    <ligand>
        <name>substrate</name>
    </ligand>
</feature>
<evidence type="ECO:0000256" key="1">
    <source>
        <dbReference type="ARBA" id="ARBA00002492"/>
    </source>
</evidence>
<evidence type="ECO:0000256" key="7">
    <source>
        <dbReference type="ARBA" id="ARBA00013120"/>
    </source>
</evidence>
<feature type="binding site" evidence="16">
    <location>
        <begin position="164"/>
        <end position="165"/>
    </location>
    <ligand>
        <name>NADP(+)</name>
        <dbReference type="ChEBI" id="CHEBI:58349"/>
    </ligand>
</feature>
<dbReference type="Gene3D" id="3.40.50.720">
    <property type="entry name" value="NAD(P)-binding Rossmann-like Domain"/>
    <property type="match status" value="1"/>
</dbReference>
<dbReference type="InterPro" id="IPR000319">
    <property type="entry name" value="Asp-semialdehyde_DH_CS"/>
</dbReference>
<evidence type="ECO:0000256" key="11">
    <source>
        <dbReference type="ARBA" id="ARBA00022915"/>
    </source>
</evidence>
<evidence type="ECO:0000313" key="20">
    <source>
        <dbReference type="Proteomes" id="UP000245506"/>
    </source>
</evidence>
<evidence type="ECO:0000256" key="14">
    <source>
        <dbReference type="ARBA" id="ARBA00023167"/>
    </source>
</evidence>
<evidence type="ECO:0000256" key="4">
    <source>
        <dbReference type="ARBA" id="ARBA00005097"/>
    </source>
</evidence>
<feature type="binding site" evidence="16">
    <location>
        <begin position="10"/>
        <end position="13"/>
    </location>
    <ligand>
        <name>NADP(+)</name>
        <dbReference type="ChEBI" id="CHEBI:58349"/>
    </ligand>
</feature>
<evidence type="ECO:0000256" key="5">
    <source>
        <dbReference type="ARBA" id="ARBA00010584"/>
    </source>
</evidence>
<name>A0A317CJZ1_9GAMM</name>
<dbReference type="Proteomes" id="UP000245506">
    <property type="component" value="Unassembled WGS sequence"/>
</dbReference>
<feature type="binding site" evidence="16">
    <location>
        <position position="101"/>
    </location>
    <ligand>
        <name>phosphate</name>
        <dbReference type="ChEBI" id="CHEBI:43474"/>
    </ligand>
</feature>
<comment type="pathway">
    <text evidence="4 16">Amino-acid biosynthesis; L-threonine biosynthesis; L-threonine from L-aspartate: step 2/5.</text>
</comment>
<evidence type="ECO:0000256" key="16">
    <source>
        <dbReference type="HAMAP-Rule" id="MF_02121"/>
    </source>
</evidence>
<dbReference type="GO" id="GO:0046983">
    <property type="term" value="F:protein dimerization activity"/>
    <property type="evidence" value="ECO:0007669"/>
    <property type="project" value="InterPro"/>
</dbReference>
<dbReference type="GO" id="GO:0071266">
    <property type="term" value="P:'de novo' L-methionine biosynthetic process"/>
    <property type="evidence" value="ECO:0007669"/>
    <property type="project" value="UniProtKB-UniRule"/>
</dbReference>
<keyword evidence="12 16" id="KW-0560">Oxidoreductase</keyword>
<dbReference type="PIRSF" id="PIRSF000148">
    <property type="entry name" value="ASA_dh"/>
    <property type="match status" value="1"/>
</dbReference>
<evidence type="ECO:0000256" key="3">
    <source>
        <dbReference type="ARBA" id="ARBA00005076"/>
    </source>
</evidence>
<evidence type="ECO:0000256" key="2">
    <source>
        <dbReference type="ARBA" id="ARBA00005021"/>
    </source>
</evidence>
<dbReference type="InterPro" id="IPR012080">
    <property type="entry name" value="Asp_semialdehyde_DH"/>
</dbReference>
<dbReference type="EMBL" id="QGKL01000009">
    <property type="protein sequence ID" value="PWQ98904.1"/>
    <property type="molecule type" value="Genomic_DNA"/>
</dbReference>
<dbReference type="GO" id="GO:0019877">
    <property type="term" value="P:diaminopimelate biosynthetic process"/>
    <property type="evidence" value="ECO:0007669"/>
    <property type="project" value="UniProtKB-UniRule"/>
</dbReference>
<keyword evidence="13 16" id="KW-0457">Lysine biosynthesis</keyword>
<dbReference type="EC" id="1.2.1.11" evidence="7 16"/>
<dbReference type="AlphaFoldDB" id="A0A317CJZ1"/>
<comment type="subunit">
    <text evidence="6 16">Homodimer.</text>
</comment>
<keyword evidence="10 16" id="KW-0521">NADP</keyword>
<dbReference type="CDD" id="cd02314">
    <property type="entry name" value="VcASADH1_like_N"/>
    <property type="match status" value="1"/>
</dbReference>
<keyword evidence="20" id="KW-1185">Reference proteome</keyword>